<dbReference type="OrthoDB" id="9851499at2"/>
<keyword evidence="4" id="KW-1185">Reference proteome</keyword>
<name>A0A1I7N4J6_9HYPH</name>
<dbReference type="EMBL" id="FPCH01000001">
    <property type="protein sequence ID" value="SFV29571.1"/>
    <property type="molecule type" value="Genomic_DNA"/>
</dbReference>
<evidence type="ECO:0000256" key="2">
    <source>
        <dbReference type="SAM" id="SignalP"/>
    </source>
</evidence>
<proteinExistence type="predicted"/>
<dbReference type="RefSeq" id="WP_092865641.1">
    <property type="nucleotide sequence ID" value="NZ_FPCH01000001.1"/>
</dbReference>
<dbReference type="STRING" id="51670.SAMN04488557_1282"/>
<gene>
    <name evidence="3" type="ORF">SAMN04488557_1282</name>
</gene>
<evidence type="ECO:0000256" key="1">
    <source>
        <dbReference type="SAM" id="MobiDB-lite"/>
    </source>
</evidence>
<evidence type="ECO:0000313" key="3">
    <source>
        <dbReference type="EMBL" id="SFV29571.1"/>
    </source>
</evidence>
<protein>
    <recommendedName>
        <fullName evidence="5">Secretin and TonB N terminus short domain-containing protein</fullName>
    </recommendedName>
</protein>
<feature type="chain" id="PRO_5011717320" description="Secretin and TonB N terminus short domain-containing protein" evidence="2">
    <location>
        <begin position="25"/>
        <end position="160"/>
    </location>
</feature>
<dbReference type="Proteomes" id="UP000199423">
    <property type="component" value="Unassembled WGS sequence"/>
</dbReference>
<keyword evidence="2" id="KW-0732">Signal</keyword>
<feature type="compositionally biased region" description="Low complexity" evidence="1">
    <location>
        <begin position="129"/>
        <end position="139"/>
    </location>
</feature>
<sequence>MLKVCRHLLIVACVFLLRAQPSLAASLTVAGDSPRESVTLTIEDMAVGGILQNLSEKYGFEILGIEKVDEGGDTLSATLSGDLHSILERLLRNRNHVIVRSTDTVSGIEKVIVIDAVYGARQAKAVVRGAAGHAPAAPRQGYSDDGKRTRPRNVGSGPDE</sequence>
<dbReference type="AlphaFoldDB" id="A0A1I7N4J6"/>
<feature type="signal peptide" evidence="2">
    <location>
        <begin position="1"/>
        <end position="24"/>
    </location>
</feature>
<evidence type="ECO:0000313" key="4">
    <source>
        <dbReference type="Proteomes" id="UP000199423"/>
    </source>
</evidence>
<evidence type="ECO:0008006" key="5">
    <source>
        <dbReference type="Google" id="ProtNLM"/>
    </source>
</evidence>
<accession>A0A1I7N4J6</accession>
<reference evidence="4" key="1">
    <citation type="submission" date="2016-10" db="EMBL/GenBank/DDBJ databases">
        <authorList>
            <person name="Varghese N."/>
            <person name="Submissions S."/>
        </authorList>
    </citation>
    <scope>NUCLEOTIDE SEQUENCE [LARGE SCALE GENOMIC DNA]</scope>
    <source>
        <strain evidence="4">DSM 1565</strain>
    </source>
</reference>
<organism evidence="3 4">
    <name type="scientific">Hyphomicrobium facile</name>
    <dbReference type="NCBI Taxonomy" id="51670"/>
    <lineage>
        <taxon>Bacteria</taxon>
        <taxon>Pseudomonadati</taxon>
        <taxon>Pseudomonadota</taxon>
        <taxon>Alphaproteobacteria</taxon>
        <taxon>Hyphomicrobiales</taxon>
        <taxon>Hyphomicrobiaceae</taxon>
        <taxon>Hyphomicrobium</taxon>
    </lineage>
</organism>
<feature type="region of interest" description="Disordered" evidence="1">
    <location>
        <begin position="129"/>
        <end position="160"/>
    </location>
</feature>